<gene>
    <name evidence="1" type="ORF">PSYICH_LOCUS1316</name>
</gene>
<dbReference type="InterPro" id="IPR016024">
    <property type="entry name" value="ARM-type_fold"/>
</dbReference>
<name>A0A9P0CFT7_9CUCU</name>
<reference evidence="1" key="1">
    <citation type="submission" date="2022-01" db="EMBL/GenBank/DDBJ databases">
        <authorList>
            <person name="King R."/>
        </authorList>
    </citation>
    <scope>NUCLEOTIDE SEQUENCE</scope>
</reference>
<evidence type="ECO:0000313" key="1">
    <source>
        <dbReference type="EMBL" id="CAH1098475.1"/>
    </source>
</evidence>
<sequence>MYWIVKDFFFFTRYGVYIGLDVLHACSTSKIKSILEQNEILLRPNQVIHLFKKNEDLFKIYIDYSYRLRKNPYDEECVLNLLAYENPGLFLQLLKCNKISKIKLSKSASTIIVNIAKSEILDDPQYFYKILNTRALVSTLKTDFVTFYTTLTRKCPNLNYILKYLPKNKRWQTFYEVYKVNFPQDSIDKLFKTIHSNIIVLLNPGKQIVNAWAEVNYKINNDDKFLQYLPTSISIPILKQKINVTSNKENRKALLLLLITTCAENKDMKALDEVMEYVGSRHNNEDDCTHRKIIEFICKTFSNDELTKKHWDFILQQANLIRLKGTIPIYDYRNIIDKLLHYSYKNDKEMFKAVAKDFILDTAQWDACNFRTSLPNADLERDMFVELCKLLSEDHRNFRSNLRSVIEEFYEISQYRPEHCLNIHQFPYLLSGIEVAINKHENDRDYDDDCIIKFAILYHLNFPQYSLGFLNETKITDILSCIDKECVDAYKDVLKSIVKKDRFSQTERAILKNFIEQDDLNREFESSWTTYGIIEALIMQHPKFLAEHFERLHSKFMKCYDKKCIKHYSHLGLDKKICEYLLKDWKQKDHNNQVISMKIIQNLLPEEHFIEFVDGHLDDCQDKDEFLKIQQYIAGLLKKGDTARKYLPLVLKFCKGNRLSYALPSLYSLFSRSPENKLHPYIEILSKRDMSVRKHAVFLSCDFLDYNYVFNLLKSSDCSPHQYLCLAALKYFKKNSTKELFMLIEKLLVMINQSHKEIFSTLVRIRITKTYRARYIEICWKIFENVDDDTINVNKYFDKLLEQSLEEDVLKSISPLFVKNVINRHLSEHGEHRLTNIDKFAVLCLEYRCTERPNNFTTVFGTLSKSNKPIISGFCKIFIDCMYDSKPDSKFINIFIENWNKYFSTVDVINECITLNLLLKYSNHPLDEFAETVVNYLEQLFNEFGPQIFAIFKDNFEKWVNKMNILDRHNLFYSMINYRTSPALYVLIIQLLRPVNYEKTEDLKSVYKKIIQIFESSEEDVVKCCYEIYLTKYET</sequence>
<accession>A0A9P0CFT7</accession>
<dbReference type="OrthoDB" id="6617263at2759"/>
<protein>
    <submittedName>
        <fullName evidence="1">Uncharacterized protein</fullName>
    </submittedName>
</protein>
<dbReference type="EMBL" id="OV651813">
    <property type="protein sequence ID" value="CAH1098475.1"/>
    <property type="molecule type" value="Genomic_DNA"/>
</dbReference>
<proteinExistence type="predicted"/>
<dbReference type="SUPFAM" id="SSF48371">
    <property type="entry name" value="ARM repeat"/>
    <property type="match status" value="1"/>
</dbReference>
<dbReference type="AlphaFoldDB" id="A0A9P0CFT7"/>
<dbReference type="Proteomes" id="UP001153636">
    <property type="component" value="Chromosome 1"/>
</dbReference>
<keyword evidence="2" id="KW-1185">Reference proteome</keyword>
<evidence type="ECO:0000313" key="2">
    <source>
        <dbReference type="Proteomes" id="UP001153636"/>
    </source>
</evidence>
<organism evidence="1 2">
    <name type="scientific">Psylliodes chrysocephalus</name>
    <dbReference type="NCBI Taxonomy" id="3402493"/>
    <lineage>
        <taxon>Eukaryota</taxon>
        <taxon>Metazoa</taxon>
        <taxon>Ecdysozoa</taxon>
        <taxon>Arthropoda</taxon>
        <taxon>Hexapoda</taxon>
        <taxon>Insecta</taxon>
        <taxon>Pterygota</taxon>
        <taxon>Neoptera</taxon>
        <taxon>Endopterygota</taxon>
        <taxon>Coleoptera</taxon>
        <taxon>Polyphaga</taxon>
        <taxon>Cucujiformia</taxon>
        <taxon>Chrysomeloidea</taxon>
        <taxon>Chrysomelidae</taxon>
        <taxon>Galerucinae</taxon>
        <taxon>Alticini</taxon>
        <taxon>Psylliodes</taxon>
    </lineage>
</organism>